<dbReference type="Pfam" id="PF07729">
    <property type="entry name" value="FCD"/>
    <property type="match status" value="1"/>
</dbReference>
<dbReference type="Proteomes" id="UP000029518">
    <property type="component" value="Chromosome"/>
</dbReference>
<dbReference type="SUPFAM" id="SSF46785">
    <property type="entry name" value="Winged helix' DNA-binding domain"/>
    <property type="match status" value="1"/>
</dbReference>
<reference evidence="5" key="1">
    <citation type="submission" date="2014-08" db="EMBL/GenBank/DDBJ databases">
        <title>Comparative genomics of the Paenibacillus odorifer group.</title>
        <authorList>
            <person name="den Bakker H.C."/>
            <person name="Tsai Y.-C.Y.-C."/>
            <person name="Martin N."/>
            <person name="Korlach J."/>
            <person name="Wiedmann M."/>
        </authorList>
    </citation>
    <scope>NUCLEOTIDE SEQUENCE [LARGE SCALE GENOMIC DNA]</scope>
    <source>
        <strain evidence="5">DSM 13188</strain>
    </source>
</reference>
<dbReference type="AlphaFoldDB" id="A0A089LGY6"/>
<dbReference type="Gene3D" id="1.10.10.10">
    <property type="entry name" value="Winged helix-like DNA-binding domain superfamily/Winged helix DNA-binding domain"/>
    <property type="match status" value="1"/>
</dbReference>
<evidence type="ECO:0000313" key="5">
    <source>
        <dbReference type="EMBL" id="AIQ60147.1"/>
    </source>
</evidence>
<keyword evidence="1" id="KW-0805">Transcription regulation</keyword>
<dbReference type="InterPro" id="IPR036388">
    <property type="entry name" value="WH-like_DNA-bd_sf"/>
</dbReference>
<dbReference type="InterPro" id="IPR008920">
    <property type="entry name" value="TF_FadR/GntR_C"/>
</dbReference>
<dbReference type="PANTHER" id="PTHR43537">
    <property type="entry name" value="TRANSCRIPTIONAL REGULATOR, GNTR FAMILY"/>
    <property type="match status" value="1"/>
</dbReference>
<dbReference type="PANTHER" id="PTHR43537:SF47">
    <property type="entry name" value="REGULATORY PROTEIN GNTR HTH"/>
    <property type="match status" value="1"/>
</dbReference>
<dbReference type="KEGG" id="pbd:PBOR_26770"/>
<name>A0A089LGY6_PAEBO</name>
<proteinExistence type="predicted"/>
<evidence type="ECO:0000256" key="1">
    <source>
        <dbReference type="ARBA" id="ARBA00023015"/>
    </source>
</evidence>
<organism evidence="5 6">
    <name type="scientific">Paenibacillus borealis</name>
    <dbReference type="NCBI Taxonomy" id="160799"/>
    <lineage>
        <taxon>Bacteria</taxon>
        <taxon>Bacillati</taxon>
        <taxon>Bacillota</taxon>
        <taxon>Bacilli</taxon>
        <taxon>Bacillales</taxon>
        <taxon>Paenibacillaceae</taxon>
        <taxon>Paenibacillus</taxon>
    </lineage>
</organism>
<evidence type="ECO:0000256" key="2">
    <source>
        <dbReference type="ARBA" id="ARBA00023125"/>
    </source>
</evidence>
<dbReference type="OrthoDB" id="9782299at2"/>
<evidence type="ECO:0000256" key="3">
    <source>
        <dbReference type="ARBA" id="ARBA00023163"/>
    </source>
</evidence>
<dbReference type="PROSITE" id="PS50949">
    <property type="entry name" value="HTH_GNTR"/>
    <property type="match status" value="1"/>
</dbReference>
<keyword evidence="6" id="KW-1185">Reference proteome</keyword>
<dbReference type="RefSeq" id="WP_042216589.1">
    <property type="nucleotide sequence ID" value="NZ_CP009285.1"/>
</dbReference>
<sequence>MFEEGSFRPVQPVKLVDDIVNQIQQQISKGLILPGDKLPPEPELMKLFNVGRSTIREAIRVLVHAGLLEKKQGFGTYLKSGPVIQEPLTHRLHRAELIEVFEARKMLEIEISRLAALRHNGTDLSRMREHLDTRKTALEQNDRELYAKSDIEFHLAVAMASKNSVIIDLYRTFSHVLSEAMNQLNRSYSSHDPQSYYHEQVYEAIKNGDSDQAVQWTLNILNGTLSEL</sequence>
<dbReference type="EMBL" id="CP009285">
    <property type="protein sequence ID" value="AIQ60147.1"/>
    <property type="molecule type" value="Genomic_DNA"/>
</dbReference>
<dbReference type="GO" id="GO:0003700">
    <property type="term" value="F:DNA-binding transcription factor activity"/>
    <property type="evidence" value="ECO:0007669"/>
    <property type="project" value="InterPro"/>
</dbReference>
<dbReference type="SUPFAM" id="SSF48008">
    <property type="entry name" value="GntR ligand-binding domain-like"/>
    <property type="match status" value="1"/>
</dbReference>
<feature type="domain" description="HTH gntR-type" evidence="4">
    <location>
        <begin position="13"/>
        <end position="81"/>
    </location>
</feature>
<evidence type="ECO:0000259" key="4">
    <source>
        <dbReference type="PROSITE" id="PS50949"/>
    </source>
</evidence>
<dbReference type="Pfam" id="PF00392">
    <property type="entry name" value="GntR"/>
    <property type="match status" value="1"/>
</dbReference>
<dbReference type="GO" id="GO:0003677">
    <property type="term" value="F:DNA binding"/>
    <property type="evidence" value="ECO:0007669"/>
    <property type="project" value="UniProtKB-KW"/>
</dbReference>
<keyword evidence="2" id="KW-0238">DNA-binding</keyword>
<dbReference type="CDD" id="cd07377">
    <property type="entry name" value="WHTH_GntR"/>
    <property type="match status" value="1"/>
</dbReference>
<keyword evidence="3" id="KW-0804">Transcription</keyword>
<dbReference type="HOGENOM" id="CLU_017584_9_2_9"/>
<evidence type="ECO:0000313" key="6">
    <source>
        <dbReference type="Proteomes" id="UP000029518"/>
    </source>
</evidence>
<protein>
    <recommendedName>
        <fullName evidence="4">HTH gntR-type domain-containing protein</fullName>
    </recommendedName>
</protein>
<dbReference type="InterPro" id="IPR011711">
    <property type="entry name" value="GntR_C"/>
</dbReference>
<dbReference type="InterPro" id="IPR000524">
    <property type="entry name" value="Tscrpt_reg_HTH_GntR"/>
</dbReference>
<accession>A0A089LGY6</accession>
<dbReference type="SMART" id="SM00345">
    <property type="entry name" value="HTH_GNTR"/>
    <property type="match status" value="1"/>
</dbReference>
<dbReference type="InterPro" id="IPR036390">
    <property type="entry name" value="WH_DNA-bd_sf"/>
</dbReference>
<gene>
    <name evidence="5" type="ORF">PBOR_26770</name>
</gene>
<dbReference type="Gene3D" id="1.20.120.530">
    <property type="entry name" value="GntR ligand-binding domain-like"/>
    <property type="match status" value="1"/>
</dbReference>
<dbReference type="SMART" id="SM00895">
    <property type="entry name" value="FCD"/>
    <property type="match status" value="1"/>
</dbReference>
<dbReference type="PRINTS" id="PR00035">
    <property type="entry name" value="HTHGNTR"/>
</dbReference>